<dbReference type="AlphaFoldDB" id="A0A840VBP7"/>
<keyword evidence="5 8" id="KW-0326">Glycosidase</keyword>
<evidence type="ECO:0000256" key="3">
    <source>
        <dbReference type="ARBA" id="ARBA00022801"/>
    </source>
</evidence>
<dbReference type="Pfam" id="PF00754">
    <property type="entry name" value="F5_F8_type_C"/>
    <property type="match status" value="1"/>
</dbReference>
<evidence type="ECO:0000256" key="9">
    <source>
        <dbReference type="SAM" id="SignalP"/>
    </source>
</evidence>
<dbReference type="InterPro" id="IPR008979">
    <property type="entry name" value="Galactose-bd-like_sf"/>
</dbReference>
<evidence type="ECO:0000256" key="2">
    <source>
        <dbReference type="ARBA" id="ARBA00022651"/>
    </source>
</evidence>
<proteinExistence type="inferred from homology"/>
<evidence type="ECO:0000256" key="5">
    <source>
        <dbReference type="ARBA" id="ARBA00023295"/>
    </source>
</evidence>
<dbReference type="GO" id="GO:0045493">
    <property type="term" value="P:xylan catabolic process"/>
    <property type="evidence" value="ECO:0007669"/>
    <property type="project" value="UniProtKB-KW"/>
</dbReference>
<organism evidence="11 12">
    <name type="scientific">Haloferula luteola</name>
    <dbReference type="NCBI Taxonomy" id="595692"/>
    <lineage>
        <taxon>Bacteria</taxon>
        <taxon>Pseudomonadati</taxon>
        <taxon>Verrucomicrobiota</taxon>
        <taxon>Verrucomicrobiia</taxon>
        <taxon>Verrucomicrobiales</taxon>
        <taxon>Verrucomicrobiaceae</taxon>
        <taxon>Haloferula</taxon>
    </lineage>
</organism>
<dbReference type="Pfam" id="PF04616">
    <property type="entry name" value="Glyco_hydro_43"/>
    <property type="match status" value="1"/>
</dbReference>
<dbReference type="Gene3D" id="2.60.120.260">
    <property type="entry name" value="Galactose-binding domain-like"/>
    <property type="match status" value="1"/>
</dbReference>
<feature type="signal peptide" evidence="9">
    <location>
        <begin position="1"/>
        <end position="17"/>
    </location>
</feature>
<keyword evidence="3 8" id="KW-0378">Hydrolase</keyword>
<evidence type="ECO:0000256" key="6">
    <source>
        <dbReference type="PIRSR" id="PIRSR606710-1"/>
    </source>
</evidence>
<accession>A0A840VBP7</accession>
<keyword evidence="12" id="KW-1185">Reference proteome</keyword>
<dbReference type="Proteomes" id="UP000557717">
    <property type="component" value="Unassembled WGS sequence"/>
</dbReference>
<feature type="active site" description="Proton acceptor" evidence="6">
    <location>
        <position position="38"/>
    </location>
</feature>
<keyword evidence="2" id="KW-0624">Polysaccharide degradation</keyword>
<dbReference type="CDD" id="cd18608">
    <property type="entry name" value="GH43_F5-8_typeC-like"/>
    <property type="match status" value="1"/>
</dbReference>
<dbReference type="PANTHER" id="PTHR43772:SF2">
    <property type="entry name" value="PUTATIVE (AFU_ORTHOLOGUE AFUA_2G04480)-RELATED"/>
    <property type="match status" value="1"/>
</dbReference>
<reference evidence="11 12" key="1">
    <citation type="submission" date="2020-08" db="EMBL/GenBank/DDBJ databases">
        <title>Genomic Encyclopedia of Type Strains, Phase IV (KMG-IV): sequencing the most valuable type-strain genomes for metagenomic binning, comparative biology and taxonomic classification.</title>
        <authorList>
            <person name="Goeker M."/>
        </authorList>
    </citation>
    <scope>NUCLEOTIDE SEQUENCE [LARGE SCALE GENOMIC DNA]</scope>
    <source>
        <strain evidence="11 12">YC6886</strain>
    </source>
</reference>
<evidence type="ECO:0000256" key="8">
    <source>
        <dbReference type="RuleBase" id="RU361187"/>
    </source>
</evidence>
<feature type="domain" description="F5/8 type C" evidence="10">
    <location>
        <begin position="315"/>
        <end position="454"/>
    </location>
</feature>
<evidence type="ECO:0000256" key="7">
    <source>
        <dbReference type="PIRSR" id="PIRSR606710-2"/>
    </source>
</evidence>
<keyword evidence="9" id="KW-0732">Signal</keyword>
<dbReference type="InterPro" id="IPR006710">
    <property type="entry name" value="Glyco_hydro_43"/>
</dbReference>
<feature type="active site" description="Proton donor" evidence="6">
    <location>
        <position position="205"/>
    </location>
</feature>
<evidence type="ECO:0000256" key="4">
    <source>
        <dbReference type="ARBA" id="ARBA00023277"/>
    </source>
</evidence>
<feature type="chain" id="PRO_5032559071" evidence="9">
    <location>
        <begin position="18"/>
        <end position="454"/>
    </location>
</feature>
<name>A0A840VBP7_9BACT</name>
<dbReference type="InterPro" id="IPR052176">
    <property type="entry name" value="Glycosyl_Hydrlase_43_Enz"/>
</dbReference>
<comment type="caution">
    <text evidence="11">The sequence shown here is derived from an EMBL/GenBank/DDBJ whole genome shotgun (WGS) entry which is preliminary data.</text>
</comment>
<dbReference type="Gene3D" id="2.115.10.20">
    <property type="entry name" value="Glycosyl hydrolase domain, family 43"/>
    <property type="match status" value="1"/>
</dbReference>
<protein>
    <submittedName>
        <fullName evidence="11">Beta-xylosidase</fullName>
    </submittedName>
</protein>
<dbReference type="SUPFAM" id="SSF49785">
    <property type="entry name" value="Galactose-binding domain-like"/>
    <property type="match status" value="1"/>
</dbReference>
<keyword evidence="4" id="KW-0119">Carbohydrate metabolism</keyword>
<evidence type="ECO:0000259" key="10">
    <source>
        <dbReference type="PROSITE" id="PS50022"/>
    </source>
</evidence>
<comment type="similarity">
    <text evidence="1 8">Belongs to the glycosyl hydrolase 43 family.</text>
</comment>
<dbReference type="PANTHER" id="PTHR43772">
    <property type="entry name" value="ENDO-1,4-BETA-XYLANASE"/>
    <property type="match status" value="1"/>
</dbReference>
<keyword evidence="2" id="KW-0858">Xylan degradation</keyword>
<evidence type="ECO:0000313" key="11">
    <source>
        <dbReference type="EMBL" id="MBB5350311.1"/>
    </source>
</evidence>
<evidence type="ECO:0000256" key="1">
    <source>
        <dbReference type="ARBA" id="ARBA00009865"/>
    </source>
</evidence>
<gene>
    <name evidence="11" type="ORF">HNR46_000535</name>
</gene>
<dbReference type="PROSITE" id="PS50022">
    <property type="entry name" value="FA58C_3"/>
    <property type="match status" value="1"/>
</dbReference>
<dbReference type="GO" id="GO:0004553">
    <property type="term" value="F:hydrolase activity, hydrolyzing O-glycosyl compounds"/>
    <property type="evidence" value="ECO:0007669"/>
    <property type="project" value="InterPro"/>
</dbReference>
<dbReference type="InterPro" id="IPR000421">
    <property type="entry name" value="FA58C"/>
</dbReference>
<dbReference type="InterPro" id="IPR023296">
    <property type="entry name" value="Glyco_hydro_beta-prop_sf"/>
</dbReference>
<dbReference type="RefSeq" id="WP_184015517.1">
    <property type="nucleotide sequence ID" value="NZ_JACHFD010000002.1"/>
</dbReference>
<sequence>MKLSLLSVICLTGLAHAQIVPARQPGRANPILPAYQADPSCVTVEGTSYLFATLDPWGGESLGCWKSQDFKNWTFVPLNWPTKEACTSPTSKDALVWAPSVVKGTDGRFHMYVSVGNEIWAGVADHPTGPWKNALGDRPLIPENFKPGYHMIDAEAFIDEDGQAYLYWGSGWNWVNGKCWAVRLKDDMVTFDGEIHDVTPPHYFEAPFMVKHDGRYFLMYSSGRTDQTTYQVHYATGDQPFGPFTEGPNSPILSTQDTIDVISPGHHAVIEREGRPYILYHRHSVPFDPAFIGRQICVDELHFSADGGIDRVLPSHDGPAFLQDRNPDRPQRIVAISACCEASESTSAAFAIDDNYATRWAVTQGAQGGWLKVDLGTPQPVHSIELRPEYPWKPCAFSVESSIDGESWTPIPDGQLKAESGSPLTLPLDLSTRWLRVVFDDSLTDVSLWEIGVF</sequence>
<dbReference type="SUPFAM" id="SSF75005">
    <property type="entry name" value="Arabinanase/levansucrase/invertase"/>
    <property type="match status" value="1"/>
</dbReference>
<dbReference type="EMBL" id="JACHFD010000002">
    <property type="protein sequence ID" value="MBB5350311.1"/>
    <property type="molecule type" value="Genomic_DNA"/>
</dbReference>
<evidence type="ECO:0000313" key="12">
    <source>
        <dbReference type="Proteomes" id="UP000557717"/>
    </source>
</evidence>
<feature type="site" description="Important for catalytic activity, responsible for pKa modulation of the active site Glu and correct orientation of both the proton donor and substrate" evidence="7">
    <location>
        <position position="153"/>
    </location>
</feature>